<dbReference type="PANTHER" id="PTHR43547">
    <property type="entry name" value="TWO-COMPONENT HISTIDINE KINASE"/>
    <property type="match status" value="1"/>
</dbReference>
<keyword evidence="9" id="KW-0812">Transmembrane</keyword>
<dbReference type="CDD" id="cd17574">
    <property type="entry name" value="REC_OmpR"/>
    <property type="match status" value="1"/>
</dbReference>
<keyword evidence="4 7" id="KW-0597">Phosphoprotein</keyword>
<keyword evidence="9" id="KW-1133">Transmembrane helix</keyword>
<comment type="caution">
    <text evidence="13">The sequence shown here is derived from an EMBL/GenBank/DDBJ whole genome shotgun (WGS) entry which is preliminary data.</text>
</comment>
<dbReference type="PANTHER" id="PTHR43547:SF2">
    <property type="entry name" value="HYBRID SIGNAL TRANSDUCTION HISTIDINE KINASE C"/>
    <property type="match status" value="1"/>
</dbReference>
<dbReference type="SUPFAM" id="SSF158472">
    <property type="entry name" value="HAMP domain-like"/>
    <property type="match status" value="1"/>
</dbReference>
<dbReference type="CDD" id="cd16922">
    <property type="entry name" value="HATPase_EvgS-ArcB-TorS-like"/>
    <property type="match status" value="1"/>
</dbReference>
<keyword evidence="8" id="KW-0175">Coiled coil</keyword>
<dbReference type="Gene3D" id="3.30.565.10">
    <property type="entry name" value="Histidine kinase-like ATPase, C-terminal domain"/>
    <property type="match status" value="1"/>
</dbReference>
<dbReference type="AlphaFoldDB" id="A0A7C4AJT2"/>
<evidence type="ECO:0000256" key="8">
    <source>
        <dbReference type="SAM" id="Coils"/>
    </source>
</evidence>
<dbReference type="EC" id="2.7.13.3" evidence="3"/>
<evidence type="ECO:0000256" key="2">
    <source>
        <dbReference type="ARBA" id="ARBA00004370"/>
    </source>
</evidence>
<dbReference type="InterPro" id="IPR036890">
    <property type="entry name" value="HATPase_C_sf"/>
</dbReference>
<evidence type="ECO:0000256" key="9">
    <source>
        <dbReference type="SAM" id="Phobius"/>
    </source>
</evidence>
<comment type="caution">
    <text evidence="7">Lacks conserved residue(s) required for the propagation of feature annotation.</text>
</comment>
<dbReference type="GO" id="GO:0016020">
    <property type="term" value="C:membrane"/>
    <property type="evidence" value="ECO:0007669"/>
    <property type="project" value="UniProtKB-SubCell"/>
</dbReference>
<dbReference type="Pfam" id="PF02518">
    <property type="entry name" value="HATPase_c"/>
    <property type="match status" value="1"/>
</dbReference>
<dbReference type="CDD" id="cd06225">
    <property type="entry name" value="HAMP"/>
    <property type="match status" value="1"/>
</dbReference>
<dbReference type="SUPFAM" id="SSF52172">
    <property type="entry name" value="CheY-like"/>
    <property type="match status" value="2"/>
</dbReference>
<dbReference type="InterPro" id="IPR005467">
    <property type="entry name" value="His_kinase_dom"/>
</dbReference>
<dbReference type="FunFam" id="3.30.565.10:FF:000010">
    <property type="entry name" value="Sensor histidine kinase RcsC"/>
    <property type="match status" value="1"/>
</dbReference>
<dbReference type="Pfam" id="PF00072">
    <property type="entry name" value="Response_reg"/>
    <property type="match status" value="2"/>
</dbReference>
<evidence type="ECO:0000256" key="5">
    <source>
        <dbReference type="ARBA" id="ARBA00022679"/>
    </source>
</evidence>
<accession>A0A7C4AJT2</accession>
<dbReference type="PROSITE" id="PS50885">
    <property type="entry name" value="HAMP"/>
    <property type="match status" value="1"/>
</dbReference>
<dbReference type="SMART" id="SM00304">
    <property type="entry name" value="HAMP"/>
    <property type="match status" value="1"/>
</dbReference>
<dbReference type="InterPro" id="IPR004358">
    <property type="entry name" value="Sig_transdc_His_kin-like_C"/>
</dbReference>
<evidence type="ECO:0000256" key="7">
    <source>
        <dbReference type="PROSITE-ProRule" id="PRU00169"/>
    </source>
</evidence>
<dbReference type="Pfam" id="PF00672">
    <property type="entry name" value="HAMP"/>
    <property type="match status" value="1"/>
</dbReference>
<evidence type="ECO:0000259" key="12">
    <source>
        <dbReference type="PROSITE" id="PS50885"/>
    </source>
</evidence>
<evidence type="ECO:0000256" key="6">
    <source>
        <dbReference type="ARBA" id="ARBA00022777"/>
    </source>
</evidence>
<evidence type="ECO:0000256" key="4">
    <source>
        <dbReference type="ARBA" id="ARBA00022553"/>
    </source>
</evidence>
<feature type="coiled-coil region" evidence="8">
    <location>
        <begin position="260"/>
        <end position="303"/>
    </location>
</feature>
<evidence type="ECO:0000256" key="3">
    <source>
        <dbReference type="ARBA" id="ARBA00012438"/>
    </source>
</evidence>
<evidence type="ECO:0000256" key="1">
    <source>
        <dbReference type="ARBA" id="ARBA00000085"/>
    </source>
</evidence>
<evidence type="ECO:0000259" key="11">
    <source>
        <dbReference type="PROSITE" id="PS50110"/>
    </source>
</evidence>
<protein>
    <recommendedName>
        <fullName evidence="3">histidine kinase</fullName>
        <ecNumber evidence="3">2.7.13.3</ecNumber>
    </recommendedName>
</protein>
<feature type="domain" description="Histidine kinase" evidence="10">
    <location>
        <begin position="307"/>
        <end position="534"/>
    </location>
</feature>
<dbReference type="SUPFAM" id="SSF47384">
    <property type="entry name" value="Homodimeric domain of signal transducing histidine kinase"/>
    <property type="match status" value="1"/>
</dbReference>
<reference evidence="13" key="1">
    <citation type="journal article" date="2020" name="mSystems">
        <title>Genome- and Community-Level Interaction Insights into Carbon Utilization and Element Cycling Functions of Hydrothermarchaeota in Hydrothermal Sediment.</title>
        <authorList>
            <person name="Zhou Z."/>
            <person name="Liu Y."/>
            <person name="Xu W."/>
            <person name="Pan J."/>
            <person name="Luo Z.H."/>
            <person name="Li M."/>
        </authorList>
    </citation>
    <scope>NUCLEOTIDE SEQUENCE [LARGE SCALE GENOMIC DNA]</scope>
    <source>
        <strain evidence="13">SpSt-788</strain>
    </source>
</reference>
<dbReference type="InterPro" id="IPR036097">
    <property type="entry name" value="HisK_dim/P_sf"/>
</dbReference>
<dbReference type="InterPro" id="IPR003594">
    <property type="entry name" value="HATPase_dom"/>
</dbReference>
<comment type="catalytic activity">
    <reaction evidence="1">
        <text>ATP + protein L-histidine = ADP + protein N-phospho-L-histidine.</text>
        <dbReference type="EC" id="2.7.13.3"/>
    </reaction>
</comment>
<proteinExistence type="predicted"/>
<dbReference type="PROSITE" id="PS50109">
    <property type="entry name" value="HIS_KIN"/>
    <property type="match status" value="1"/>
</dbReference>
<comment type="subcellular location">
    <subcellularLocation>
        <location evidence="2">Membrane</location>
    </subcellularLocation>
</comment>
<dbReference type="Gene3D" id="1.10.287.130">
    <property type="match status" value="1"/>
</dbReference>
<dbReference type="InterPro" id="IPR011006">
    <property type="entry name" value="CheY-like_superfamily"/>
</dbReference>
<gene>
    <name evidence="13" type="ORF">ENV75_04955</name>
</gene>
<dbReference type="PROSITE" id="PS50110">
    <property type="entry name" value="RESPONSE_REGULATORY"/>
    <property type="match status" value="2"/>
</dbReference>
<dbReference type="EMBL" id="DTHO01000054">
    <property type="protein sequence ID" value="HGG99778.1"/>
    <property type="molecule type" value="Genomic_DNA"/>
</dbReference>
<dbReference type="Gene3D" id="3.40.50.2300">
    <property type="match status" value="2"/>
</dbReference>
<dbReference type="SMART" id="SM00448">
    <property type="entry name" value="REC"/>
    <property type="match status" value="2"/>
</dbReference>
<feature type="modified residue" description="4-aspartylphosphate" evidence="7">
    <location>
        <position position="697"/>
    </location>
</feature>
<evidence type="ECO:0000259" key="10">
    <source>
        <dbReference type="PROSITE" id="PS50109"/>
    </source>
</evidence>
<dbReference type="InterPro" id="IPR001789">
    <property type="entry name" value="Sig_transdc_resp-reg_receiver"/>
</dbReference>
<dbReference type="SMART" id="SM00387">
    <property type="entry name" value="HATPase_c"/>
    <property type="match status" value="1"/>
</dbReference>
<dbReference type="CDD" id="cd00082">
    <property type="entry name" value="HisKA"/>
    <property type="match status" value="1"/>
</dbReference>
<organism evidence="13">
    <name type="scientific">Thermodesulfovibrio aggregans</name>
    <dbReference type="NCBI Taxonomy" id="86166"/>
    <lineage>
        <taxon>Bacteria</taxon>
        <taxon>Pseudomonadati</taxon>
        <taxon>Nitrospirota</taxon>
        <taxon>Thermodesulfovibrionia</taxon>
        <taxon>Thermodesulfovibrionales</taxon>
        <taxon>Thermodesulfovibrionaceae</taxon>
        <taxon>Thermodesulfovibrio</taxon>
    </lineage>
</organism>
<dbReference type="Gene3D" id="3.30.450.290">
    <property type="match status" value="1"/>
</dbReference>
<feature type="domain" description="Response regulatory" evidence="11">
    <location>
        <begin position="768"/>
        <end position="884"/>
    </location>
</feature>
<evidence type="ECO:0000313" key="13">
    <source>
        <dbReference type="EMBL" id="HGG99778.1"/>
    </source>
</evidence>
<feature type="domain" description="Response regulatory" evidence="11">
    <location>
        <begin position="649"/>
        <end position="761"/>
    </location>
</feature>
<dbReference type="PRINTS" id="PR00344">
    <property type="entry name" value="BCTRLSENSOR"/>
</dbReference>
<dbReference type="GO" id="GO:0000155">
    <property type="term" value="F:phosphorelay sensor kinase activity"/>
    <property type="evidence" value="ECO:0007669"/>
    <property type="project" value="InterPro"/>
</dbReference>
<keyword evidence="6" id="KW-0418">Kinase</keyword>
<keyword evidence="9" id="KW-0472">Membrane</keyword>
<dbReference type="SUPFAM" id="SSF55874">
    <property type="entry name" value="ATPase domain of HSP90 chaperone/DNA topoisomerase II/histidine kinase"/>
    <property type="match status" value="1"/>
</dbReference>
<feature type="transmembrane region" description="Helical" evidence="9">
    <location>
        <begin position="193"/>
        <end position="211"/>
    </location>
</feature>
<feature type="transmembrane region" description="Helical" evidence="9">
    <location>
        <begin position="13"/>
        <end position="35"/>
    </location>
</feature>
<dbReference type="InterPro" id="IPR003661">
    <property type="entry name" value="HisK_dim/P_dom"/>
</dbReference>
<dbReference type="Gene3D" id="1.10.8.500">
    <property type="entry name" value="HAMP domain in histidine kinase"/>
    <property type="match status" value="1"/>
</dbReference>
<dbReference type="SMART" id="SM00388">
    <property type="entry name" value="HisKA"/>
    <property type="match status" value="1"/>
</dbReference>
<feature type="domain" description="HAMP" evidence="12">
    <location>
        <begin position="213"/>
        <end position="264"/>
    </location>
</feature>
<dbReference type="Pfam" id="PF00512">
    <property type="entry name" value="HisKA"/>
    <property type="match status" value="1"/>
</dbReference>
<sequence length="892" mass="100866">MFKFIKNKIGNKLMLTFMAIIFLVMIVEMSFRIYFGVADRLRLVEMGNKEVIDTIYATMKHPLTVGDSETIHRDLQEIGAKYKNINVYLCDFNGRVSFSTDRKAINTKVYEIIKHENFSKTLNQRLSEGDETVTSLTYKLENRRNLISVLPVKNSPECFHCHGSSKKILGALVMKTDVEDAYKTVIYQRNKSLALTAFAALLSIVIINLVVSRVIRKPLNVLINATHRFAKGEMSVITKYPSDEIGTLTETFNYMVNEVAKSKMELEKELTRRAKLLEEREELVALLQKANKQLKELDTLKSAFIANMSHELRTPMNAIIGYTDLLLDEVDGPLNDDQKASLKKVAANARHLLQLINDVLDISKIESGKIELRTGELDLKELIDGIMVTFEPLIAKKGLTFSINIENGAEKLYADYDKAKQILINLISNAVKFTHQGGITINARVSERGKDREGNPQFIEISVADTGIGIKREDLDRIFDKFAQADISTTRQYEGTGLGLSIVRGLVALHKGMVWVESEVGKGSTFYVLLPFKREVFEQPGPVIEEKMADTLAQYFEVPKEIFLQEPTYEGKSVRCWDYTQCGHVNCPEYGSPEKRCWLVLGTHCKGIRIGSYPEKADACRLCEVVRDLVLHKEPLEAEIIKPSEKEKVVLAIDDNPDAIDLIRKYLEKDYKVIGILSSEEAIKKAKEIKPVAITLDIMMPRKDGWQVLKELKEDKDVKDIPVIIVSIIDNKTLAFSLGATDYFVKPLDGRALLRRIKSIETLRPIKRVFILERDEKTSTDLTNILEETGYEVYATANSRQAIEAVKTWSPDLLIINITDPDSSAIDFIDYIKASPELKDVPIIALTSKELTPEEKEALNGRIKEIINKSLFSEEELITELKNSLKKIEGGL</sequence>
<dbReference type="InterPro" id="IPR003660">
    <property type="entry name" value="HAMP_dom"/>
</dbReference>
<keyword evidence="5" id="KW-0808">Transferase</keyword>
<name>A0A7C4AJT2_9BACT</name>
<dbReference type="CDD" id="cd00156">
    <property type="entry name" value="REC"/>
    <property type="match status" value="1"/>
</dbReference>